<organism evidence="1 2">
    <name type="scientific">Vitis rotundifolia</name>
    <name type="common">Muscadine grape</name>
    <dbReference type="NCBI Taxonomy" id="103349"/>
    <lineage>
        <taxon>Eukaryota</taxon>
        <taxon>Viridiplantae</taxon>
        <taxon>Streptophyta</taxon>
        <taxon>Embryophyta</taxon>
        <taxon>Tracheophyta</taxon>
        <taxon>Spermatophyta</taxon>
        <taxon>Magnoliopsida</taxon>
        <taxon>eudicotyledons</taxon>
        <taxon>Gunneridae</taxon>
        <taxon>Pentapetalae</taxon>
        <taxon>rosids</taxon>
        <taxon>Vitales</taxon>
        <taxon>Vitaceae</taxon>
        <taxon>Viteae</taxon>
        <taxon>Vitis</taxon>
    </lineage>
</organism>
<evidence type="ECO:0000313" key="1">
    <source>
        <dbReference type="EMBL" id="KAJ9702492.1"/>
    </source>
</evidence>
<sequence length="65" mass="7085">MMLGTDGTGTLTSPSNQLVSKVFTFFGDDKNLELQADMDRFVGDGSPADNVESFLSHDDTEVKVR</sequence>
<accession>A0AA39A8R2</accession>
<comment type="caution">
    <text evidence="1">The sequence shown here is derived from an EMBL/GenBank/DDBJ whole genome shotgun (WGS) entry which is preliminary data.</text>
</comment>
<protein>
    <submittedName>
        <fullName evidence="1">Uncharacterized protein</fullName>
    </submittedName>
</protein>
<keyword evidence="2" id="KW-1185">Reference proteome</keyword>
<name>A0AA39A8R2_VITRO</name>
<proteinExistence type="predicted"/>
<dbReference type="EMBL" id="JARBHA010000004">
    <property type="protein sequence ID" value="KAJ9702492.1"/>
    <property type="molecule type" value="Genomic_DNA"/>
</dbReference>
<gene>
    <name evidence="1" type="ORF">PVL29_004300</name>
</gene>
<evidence type="ECO:0000313" key="2">
    <source>
        <dbReference type="Proteomes" id="UP001168098"/>
    </source>
</evidence>
<dbReference type="Proteomes" id="UP001168098">
    <property type="component" value="Unassembled WGS sequence"/>
</dbReference>
<reference evidence="1 2" key="1">
    <citation type="journal article" date="2023" name="BMC Biotechnol.">
        <title>Vitis rotundifolia cv Carlos genome sequencing.</title>
        <authorList>
            <person name="Huff M."/>
            <person name="Hulse-Kemp A."/>
            <person name="Scheffler B."/>
            <person name="Youngblood R."/>
            <person name="Simpson S."/>
            <person name="Babiker E."/>
            <person name="Staton M."/>
        </authorList>
    </citation>
    <scope>NUCLEOTIDE SEQUENCE [LARGE SCALE GENOMIC DNA]</scope>
    <source>
        <tissue evidence="1">Leaf</tissue>
    </source>
</reference>
<dbReference type="AlphaFoldDB" id="A0AA39A8R2"/>